<proteinExistence type="predicted"/>
<gene>
    <name evidence="1" type="ORF">KI810_02725</name>
</gene>
<reference evidence="1 2" key="1">
    <citation type="submission" date="2021-05" db="EMBL/GenBank/DDBJ databases">
        <title>The draft genome of Geobacter luticola JCM 17780.</title>
        <authorList>
            <person name="Xu Z."/>
            <person name="Masuda Y."/>
            <person name="Itoh H."/>
            <person name="Senoo K."/>
        </authorList>
    </citation>
    <scope>NUCLEOTIDE SEQUENCE [LARGE SCALE GENOMIC DNA]</scope>
    <source>
        <strain evidence="1 2">JCM 17780</strain>
    </source>
</reference>
<comment type="caution">
    <text evidence="1">The sequence shown here is derived from an EMBL/GenBank/DDBJ whole genome shotgun (WGS) entry which is preliminary data.</text>
</comment>
<evidence type="ECO:0000313" key="2">
    <source>
        <dbReference type="Proteomes" id="UP000756860"/>
    </source>
</evidence>
<sequence length="325" mass="37056">MPENWDSFSRSDRPDEVRIRRADPAHPLDFFYGKDFQGNYVFTLRCRFSEETPPQPHQLAGIDVHLFSHGADQIELRLCLLDPAQVDIFKVLCANLMSATERLDRNQQSAGIQIVLHRLARWQDLLRTRRENVLNRNQIIGLWGELIVFRDLFLAHLSPATALATWRGPFGDEQDFLFNGRLVEVKTQLSSSDRKIQISSAEQLDTVSGEIFLCHQLIGPSNLIETAMSLNQLADEVLHLLKEVGSAEEVFLAILVESGYMKRDEYDEEKWLLNERTFYRVSSDFPAIKASGLAGGICDVRYSIRTDAISSHAIAEDQFVNDVFE</sequence>
<evidence type="ECO:0000313" key="1">
    <source>
        <dbReference type="EMBL" id="MBT0651955.1"/>
    </source>
</evidence>
<accession>A0ABS5S9A4</accession>
<name>A0ABS5S9A4_9BACT</name>
<keyword evidence="2" id="KW-1185">Reference proteome</keyword>
<dbReference type="Pfam" id="PF14390">
    <property type="entry name" value="DUF4420"/>
    <property type="match status" value="1"/>
</dbReference>
<dbReference type="InterPro" id="IPR025534">
    <property type="entry name" value="DUF4420"/>
</dbReference>
<dbReference type="Proteomes" id="UP000756860">
    <property type="component" value="Unassembled WGS sequence"/>
</dbReference>
<organism evidence="1 2">
    <name type="scientific">Geomobilimonas luticola</name>
    <dbReference type="NCBI Taxonomy" id="1114878"/>
    <lineage>
        <taxon>Bacteria</taxon>
        <taxon>Pseudomonadati</taxon>
        <taxon>Thermodesulfobacteriota</taxon>
        <taxon>Desulfuromonadia</taxon>
        <taxon>Geobacterales</taxon>
        <taxon>Geobacteraceae</taxon>
        <taxon>Geomobilimonas</taxon>
    </lineage>
</organism>
<protein>
    <submittedName>
        <fullName evidence="1">PD-(D/E)XK motif protein</fullName>
    </submittedName>
</protein>
<dbReference type="EMBL" id="JAHCVK010000001">
    <property type="protein sequence ID" value="MBT0651955.1"/>
    <property type="molecule type" value="Genomic_DNA"/>
</dbReference>
<dbReference type="RefSeq" id="WP_214173936.1">
    <property type="nucleotide sequence ID" value="NZ_JAHCVK010000001.1"/>
</dbReference>